<keyword evidence="4 6" id="KW-1133">Transmembrane helix</keyword>
<evidence type="ECO:0000256" key="2">
    <source>
        <dbReference type="ARBA" id="ARBA00022448"/>
    </source>
</evidence>
<protein>
    <submittedName>
        <fullName evidence="8">Citrate transporter</fullName>
    </submittedName>
</protein>
<feature type="domain" description="Citrate transporter-like" evidence="7">
    <location>
        <begin position="15"/>
        <end position="330"/>
    </location>
</feature>
<dbReference type="EMBL" id="AXUN02000217">
    <property type="protein sequence ID" value="ETA79359.1"/>
    <property type="molecule type" value="Genomic_DNA"/>
</dbReference>
<feature type="transmembrane region" description="Helical" evidence="6">
    <location>
        <begin position="256"/>
        <end position="279"/>
    </location>
</feature>
<keyword evidence="2" id="KW-0813">Transport</keyword>
<evidence type="ECO:0000256" key="3">
    <source>
        <dbReference type="ARBA" id="ARBA00022692"/>
    </source>
</evidence>
<feature type="transmembrane region" description="Helical" evidence="6">
    <location>
        <begin position="7"/>
        <end position="38"/>
    </location>
</feature>
<evidence type="ECO:0000259" key="7">
    <source>
        <dbReference type="Pfam" id="PF03600"/>
    </source>
</evidence>
<feature type="transmembrane region" description="Helical" evidence="6">
    <location>
        <begin position="98"/>
        <end position="131"/>
    </location>
</feature>
<dbReference type="PANTHER" id="PTHR30354:SF7">
    <property type="entry name" value="BLL7963 PROTEIN"/>
    <property type="match status" value="1"/>
</dbReference>
<feature type="transmembrane region" description="Helical" evidence="6">
    <location>
        <begin position="58"/>
        <end position="77"/>
    </location>
</feature>
<comment type="caution">
    <text evidence="8">The sequence shown here is derived from an EMBL/GenBank/DDBJ whole genome shotgun (WGS) entry which is preliminary data.</text>
</comment>
<feature type="transmembrane region" description="Helical" evidence="6">
    <location>
        <begin position="230"/>
        <end position="250"/>
    </location>
</feature>
<evidence type="ECO:0000313" key="9">
    <source>
        <dbReference type="Proteomes" id="UP000017747"/>
    </source>
</evidence>
<dbReference type="PANTHER" id="PTHR30354">
    <property type="entry name" value="GNT FAMILY GLUCONATE TRANSPORTER"/>
    <property type="match status" value="1"/>
</dbReference>
<dbReference type="AlphaFoldDB" id="V7I2E4"/>
<dbReference type="GO" id="GO:0015128">
    <property type="term" value="F:gluconate transmembrane transporter activity"/>
    <property type="evidence" value="ECO:0007669"/>
    <property type="project" value="InterPro"/>
</dbReference>
<evidence type="ECO:0000313" key="8">
    <source>
        <dbReference type="EMBL" id="ETA79359.1"/>
    </source>
</evidence>
<dbReference type="Pfam" id="PF03600">
    <property type="entry name" value="CitMHS"/>
    <property type="match status" value="1"/>
</dbReference>
<reference evidence="8 9" key="1">
    <citation type="journal article" date="2014" name="Genome Announc.">
        <title>Genome Sequence of Youngiibacter fragilis, the Type Strain of the Genus Youngiibacter.</title>
        <authorList>
            <person name="Wawrik C.B."/>
            <person name="Callaghan A.V."/>
            <person name="Stamps B.W."/>
            <person name="Wawrik B."/>
        </authorList>
    </citation>
    <scope>NUCLEOTIDE SEQUENCE [LARGE SCALE GENOMIC DNA]</scope>
    <source>
        <strain evidence="8 9">232.1</strain>
    </source>
</reference>
<feature type="transmembrane region" description="Helical" evidence="6">
    <location>
        <begin position="415"/>
        <end position="438"/>
    </location>
</feature>
<dbReference type="Proteomes" id="UP000017747">
    <property type="component" value="Unassembled WGS sequence"/>
</dbReference>
<dbReference type="eggNOG" id="COG2610">
    <property type="taxonomic scope" value="Bacteria"/>
</dbReference>
<evidence type="ECO:0000256" key="1">
    <source>
        <dbReference type="ARBA" id="ARBA00004141"/>
    </source>
</evidence>
<feature type="transmembrane region" description="Helical" evidence="6">
    <location>
        <begin position="300"/>
        <end position="320"/>
    </location>
</feature>
<comment type="subcellular location">
    <subcellularLocation>
        <location evidence="1">Membrane</location>
        <topology evidence="1">Multi-pass membrane protein</topology>
    </subcellularLocation>
</comment>
<evidence type="ECO:0000256" key="4">
    <source>
        <dbReference type="ARBA" id="ARBA00022989"/>
    </source>
</evidence>
<dbReference type="OrthoDB" id="86125at2"/>
<sequence length="439" mass="45974">MLGVIGLLTAIAILIFFVFKGYHVLPVSLFAAMVAIVSNNADIWKVLTEGYSTSLKNFVGNYIIMFFLGALVGEILQQSGAARTIGVKLANVFGSKRALLIVILTSALLSYGGVSVFVIVFSIYPIALFLFKEADVPKRLIPGAVMLGAGSFTMTAVPGTPALTNIIPTTYLGTTSTAAPILGIAAAVTMFTVGYFLLTMYEKKMKANGEHFVPGPNDVVRELTAEEIKALPSFGLSIIPLIAIVGIILGERFLKIGLPSTFTVIIALFAGALIGYGLFWNKIKEKKEALTTSGNGSIRAILNTSSVVGLGGAIRMVPAFQSFVKFATSTALPGLVATAFAVNIVAAVTGSSSAGITIFMESMSKGFLDMGVNPQQLHRIAAISAGVLDSLPHAGPNVTFLAVTGLTFKEGYPGIFISTCIVPFSGLVVALILATMGIV</sequence>
<keyword evidence="3 6" id="KW-0812">Transmembrane</keyword>
<keyword evidence="5 6" id="KW-0472">Membrane</keyword>
<feature type="transmembrane region" description="Helical" evidence="6">
    <location>
        <begin position="340"/>
        <end position="360"/>
    </location>
</feature>
<evidence type="ECO:0000256" key="5">
    <source>
        <dbReference type="ARBA" id="ARBA00023136"/>
    </source>
</evidence>
<feature type="transmembrane region" description="Helical" evidence="6">
    <location>
        <begin position="178"/>
        <end position="198"/>
    </location>
</feature>
<gene>
    <name evidence="8" type="ORF">T472_0217430</name>
</gene>
<dbReference type="STRING" id="994573.T472_0217430"/>
<dbReference type="InterPro" id="IPR003474">
    <property type="entry name" value="Glcn_transporter"/>
</dbReference>
<evidence type="ECO:0000256" key="6">
    <source>
        <dbReference type="SAM" id="Phobius"/>
    </source>
</evidence>
<keyword evidence="9" id="KW-1185">Reference proteome</keyword>
<dbReference type="GO" id="GO:0005886">
    <property type="term" value="C:plasma membrane"/>
    <property type="evidence" value="ECO:0007669"/>
    <property type="project" value="TreeGrafter"/>
</dbReference>
<dbReference type="PATRIC" id="fig|994573.3.peg.3304"/>
<proteinExistence type="predicted"/>
<name>V7I2E4_9CLOT</name>
<accession>V7I2E4</accession>
<dbReference type="RefSeq" id="WP_023388950.1">
    <property type="nucleotide sequence ID" value="NZ_AXUN02000217.1"/>
</dbReference>
<organism evidence="8 9">
    <name type="scientific">Youngiibacter fragilis 232.1</name>
    <dbReference type="NCBI Taxonomy" id="994573"/>
    <lineage>
        <taxon>Bacteria</taxon>
        <taxon>Bacillati</taxon>
        <taxon>Bacillota</taxon>
        <taxon>Clostridia</taxon>
        <taxon>Eubacteriales</taxon>
        <taxon>Clostridiaceae</taxon>
        <taxon>Youngiibacter</taxon>
    </lineage>
</organism>
<dbReference type="InterPro" id="IPR004680">
    <property type="entry name" value="Cit_transptr-like_dom"/>
</dbReference>